<dbReference type="InterPro" id="IPR011011">
    <property type="entry name" value="Znf_FYVE_PHD"/>
</dbReference>
<dbReference type="Gene3D" id="3.30.40.10">
    <property type="entry name" value="Zinc/RING finger domain, C3HC4 (zinc finger)"/>
    <property type="match status" value="1"/>
</dbReference>
<comment type="caution">
    <text evidence="1">The sequence shown here is derived from an EMBL/GenBank/DDBJ whole genome shotgun (WGS) entry which is preliminary data.</text>
</comment>
<evidence type="ECO:0000313" key="2">
    <source>
        <dbReference type="Proteomes" id="UP001159428"/>
    </source>
</evidence>
<dbReference type="PANTHER" id="PTHR47526">
    <property type="entry name" value="ATP-DEPENDENT DNA HELICASE"/>
    <property type="match status" value="1"/>
</dbReference>
<gene>
    <name evidence="1" type="ORF">PMEA_00003035</name>
</gene>
<evidence type="ECO:0000313" key="1">
    <source>
        <dbReference type="EMBL" id="CAH3107979.1"/>
    </source>
</evidence>
<dbReference type="PANTHER" id="PTHR47526:SF3">
    <property type="entry name" value="PHD-TYPE DOMAIN-CONTAINING PROTEIN"/>
    <property type="match status" value="1"/>
</dbReference>
<evidence type="ECO:0008006" key="3">
    <source>
        <dbReference type="Google" id="ProtNLM"/>
    </source>
</evidence>
<dbReference type="InterPro" id="IPR011604">
    <property type="entry name" value="PDDEXK-like_dom_sf"/>
</dbReference>
<dbReference type="Gene3D" id="3.90.320.10">
    <property type="match status" value="1"/>
</dbReference>
<dbReference type="EMBL" id="CALNXJ010000011">
    <property type="protein sequence ID" value="CAH3107979.1"/>
    <property type="molecule type" value="Genomic_DNA"/>
</dbReference>
<dbReference type="Proteomes" id="UP001159428">
    <property type="component" value="Unassembled WGS sequence"/>
</dbReference>
<dbReference type="SUPFAM" id="SSF52980">
    <property type="entry name" value="Restriction endonuclease-like"/>
    <property type="match status" value="1"/>
</dbReference>
<dbReference type="SUPFAM" id="SSF57903">
    <property type="entry name" value="FYVE/PHD zinc finger"/>
    <property type="match status" value="1"/>
</dbReference>
<accession>A0AAU9WD42</accession>
<protein>
    <recommendedName>
        <fullName evidence="3">RING-type domain-containing protein</fullName>
    </recommendedName>
</protein>
<sequence length="181" mass="21202">MFIDKNRPWMHATPDFLSSCACYGEVKCLYGLKDGDFKSYVQKKSSCLEMIDGIKQLKRNHPYYYQTHQQLLITGQQHCHWEVVVPKITKMQRTCILPELMSRWYTRKQYMPNVPSTDPNSICYCRQLSDVLALDCSNHICVIKKFHFSCLRMSDPIPKTRYCPSCHLLPHFQTKTGKKGL</sequence>
<keyword evidence="2" id="KW-1185">Reference proteome</keyword>
<proteinExistence type="predicted"/>
<organism evidence="1 2">
    <name type="scientific">Pocillopora meandrina</name>
    <dbReference type="NCBI Taxonomy" id="46732"/>
    <lineage>
        <taxon>Eukaryota</taxon>
        <taxon>Metazoa</taxon>
        <taxon>Cnidaria</taxon>
        <taxon>Anthozoa</taxon>
        <taxon>Hexacorallia</taxon>
        <taxon>Scleractinia</taxon>
        <taxon>Astrocoeniina</taxon>
        <taxon>Pocilloporidae</taxon>
        <taxon>Pocillopora</taxon>
    </lineage>
</organism>
<name>A0AAU9WD42_9CNID</name>
<dbReference type="InterPro" id="IPR013083">
    <property type="entry name" value="Znf_RING/FYVE/PHD"/>
</dbReference>
<dbReference type="GO" id="GO:0006281">
    <property type="term" value="P:DNA repair"/>
    <property type="evidence" value="ECO:0007669"/>
    <property type="project" value="UniProtKB-ARBA"/>
</dbReference>
<dbReference type="InterPro" id="IPR011335">
    <property type="entry name" value="Restrct_endonuc-II-like"/>
</dbReference>
<dbReference type="AlphaFoldDB" id="A0AAU9WD42"/>
<reference evidence="1 2" key="1">
    <citation type="submission" date="2022-05" db="EMBL/GenBank/DDBJ databases">
        <authorList>
            <consortium name="Genoscope - CEA"/>
            <person name="William W."/>
        </authorList>
    </citation>
    <scope>NUCLEOTIDE SEQUENCE [LARGE SCALE GENOMIC DNA]</scope>
</reference>